<organism evidence="1">
    <name type="scientific">Mimivirus LCMiAC02</name>
    <dbReference type="NCBI Taxonomy" id="2506609"/>
    <lineage>
        <taxon>Viruses</taxon>
        <taxon>Varidnaviria</taxon>
        <taxon>Bamfordvirae</taxon>
        <taxon>Nucleocytoviricota</taxon>
        <taxon>Megaviricetes</taxon>
        <taxon>Imitervirales</taxon>
        <taxon>Mimiviridae</taxon>
        <taxon>Klosneuvirinae</taxon>
    </lineage>
</organism>
<proteinExistence type="predicted"/>
<evidence type="ECO:0008006" key="2">
    <source>
        <dbReference type="Google" id="ProtNLM"/>
    </source>
</evidence>
<gene>
    <name evidence="1" type="ORF">LCMiAC02_03010</name>
</gene>
<name>A0A481Z472_9VIRU</name>
<reference evidence="1" key="1">
    <citation type="journal article" date="2019" name="MBio">
        <title>Virus Genomes from Deep Sea Sediments Expand the Ocean Megavirome and Support Independent Origins of Viral Gigantism.</title>
        <authorList>
            <person name="Backstrom D."/>
            <person name="Yutin N."/>
            <person name="Jorgensen S.L."/>
            <person name="Dharamshi J."/>
            <person name="Homa F."/>
            <person name="Zaremba-Niedwiedzka K."/>
            <person name="Spang A."/>
            <person name="Wolf Y.I."/>
            <person name="Koonin E.V."/>
            <person name="Ettema T.J."/>
        </authorList>
    </citation>
    <scope>NUCLEOTIDE SEQUENCE</scope>
</reference>
<sequence>MTEKYKYKILNYDNYSHLLKYKPIISKDGLIYWGKTSEGEKDRVGFEVAPSPISEQGAYQFFGTFKNGKRNGWGEINYGDIELDNGKWDNGGDNCRPLIITGIWMDGELIEKLSEELSES</sequence>
<dbReference type="EMBL" id="MK500409">
    <property type="protein sequence ID" value="QBK89206.1"/>
    <property type="molecule type" value="Genomic_DNA"/>
</dbReference>
<protein>
    <recommendedName>
        <fullName evidence="2">MORN repeat protein</fullName>
    </recommendedName>
</protein>
<accession>A0A481Z472</accession>
<evidence type="ECO:0000313" key="1">
    <source>
        <dbReference type="EMBL" id="QBK89206.1"/>
    </source>
</evidence>